<organism evidence="2 3">
    <name type="scientific">Lentinula aciculospora</name>
    <dbReference type="NCBI Taxonomy" id="153920"/>
    <lineage>
        <taxon>Eukaryota</taxon>
        <taxon>Fungi</taxon>
        <taxon>Dikarya</taxon>
        <taxon>Basidiomycota</taxon>
        <taxon>Agaricomycotina</taxon>
        <taxon>Agaricomycetes</taxon>
        <taxon>Agaricomycetidae</taxon>
        <taxon>Agaricales</taxon>
        <taxon>Marasmiineae</taxon>
        <taxon>Omphalotaceae</taxon>
        <taxon>Lentinula</taxon>
    </lineage>
</organism>
<feature type="compositionally biased region" description="Low complexity" evidence="1">
    <location>
        <begin position="128"/>
        <end position="144"/>
    </location>
</feature>
<reference evidence="2" key="1">
    <citation type="submission" date="2022-08" db="EMBL/GenBank/DDBJ databases">
        <title>A Global Phylogenomic Analysis of the Shiitake Genus Lentinula.</title>
        <authorList>
            <consortium name="DOE Joint Genome Institute"/>
            <person name="Sierra-Patev S."/>
            <person name="Min B."/>
            <person name="Naranjo-Ortiz M."/>
            <person name="Looney B."/>
            <person name="Konkel Z."/>
            <person name="Slot J.C."/>
            <person name="Sakamoto Y."/>
            <person name="Steenwyk J.L."/>
            <person name="Rokas A."/>
            <person name="Carro J."/>
            <person name="Camarero S."/>
            <person name="Ferreira P."/>
            <person name="Molpeceres G."/>
            <person name="Ruiz-Duenas F.J."/>
            <person name="Serrano A."/>
            <person name="Henrissat B."/>
            <person name="Drula E."/>
            <person name="Hughes K.W."/>
            <person name="Mata J.L."/>
            <person name="Ishikawa N.K."/>
            <person name="Vargas-Isla R."/>
            <person name="Ushijima S."/>
            <person name="Smith C.A."/>
            <person name="Ahrendt S."/>
            <person name="Andreopoulos W."/>
            <person name="He G."/>
            <person name="Labutti K."/>
            <person name="Lipzen A."/>
            <person name="Ng V."/>
            <person name="Riley R."/>
            <person name="Sandor L."/>
            <person name="Barry K."/>
            <person name="Martinez A.T."/>
            <person name="Xiao Y."/>
            <person name="Gibbons J.G."/>
            <person name="Terashima K."/>
            <person name="Grigoriev I.V."/>
            <person name="Hibbett D.S."/>
        </authorList>
    </citation>
    <scope>NUCLEOTIDE SEQUENCE</scope>
    <source>
        <strain evidence="2">JLM2183</strain>
    </source>
</reference>
<evidence type="ECO:0000256" key="1">
    <source>
        <dbReference type="SAM" id="MobiDB-lite"/>
    </source>
</evidence>
<feature type="region of interest" description="Disordered" evidence="1">
    <location>
        <begin position="72"/>
        <end position="153"/>
    </location>
</feature>
<accession>A0A9W9DHY8</accession>
<evidence type="ECO:0000313" key="3">
    <source>
        <dbReference type="Proteomes" id="UP001150266"/>
    </source>
</evidence>
<gene>
    <name evidence="2" type="ORF">J3R30DRAFT_1094255</name>
</gene>
<comment type="caution">
    <text evidence="2">The sequence shown here is derived from an EMBL/GenBank/DDBJ whole genome shotgun (WGS) entry which is preliminary data.</text>
</comment>
<feature type="compositionally biased region" description="Polar residues" evidence="1">
    <location>
        <begin position="116"/>
        <end position="127"/>
    </location>
</feature>
<sequence length="478" mass="51960">MKKYGQPEFDCDSASATSSTLVITPSSGHDILKRHTQSGSIVHCIQKSSNINLSHSPQLPRLQPLPSYLQSSMYRPQSAGKGPIQPHISNLPRRKPRQSSTGVLQPTLVKPDAVKSLSSASIRTNAARSPSPHRSSSSSSSSQSVGPKAYFVDDEPSPSVVELYVKPITPTAPALELGHSLPPSKGHIQPHVNNMPRRRPRRPQLSSRTHTTTEQRRLRDIEAWLKERCVQEVIKGSGVWVAFWEWENASEENDDREHSGALFAKESLSAERVIQVIYCDQAADGDAQENVLKLFLPRQAVRAQDDGVPHLSLEQISLARNYLSEISSSTNVKHDLVHTTSTSSSSMPPTPTTISTPSLSRSSSSPTSPFASSLSSPYPLVPSSIPSGSNIGRRLLITVPSRECAVDALALVVVVFSLLGDIPLVVPTTADATSCILDFLIRLQDLEGLDHHWRGALSCDGVEWLEGVLGLGRQDLEA</sequence>
<dbReference type="Proteomes" id="UP001150266">
    <property type="component" value="Unassembled WGS sequence"/>
</dbReference>
<feature type="region of interest" description="Disordered" evidence="1">
    <location>
        <begin position="177"/>
        <end position="213"/>
    </location>
</feature>
<keyword evidence="3" id="KW-1185">Reference proteome</keyword>
<dbReference type="AlphaFoldDB" id="A0A9W9DHY8"/>
<feature type="compositionally biased region" description="Low complexity" evidence="1">
    <location>
        <begin position="339"/>
        <end position="377"/>
    </location>
</feature>
<name>A0A9W9DHY8_9AGAR</name>
<dbReference type="OrthoDB" id="3050958at2759"/>
<feature type="region of interest" description="Disordered" evidence="1">
    <location>
        <begin position="335"/>
        <end position="377"/>
    </location>
</feature>
<evidence type="ECO:0000313" key="2">
    <source>
        <dbReference type="EMBL" id="KAJ4471557.1"/>
    </source>
</evidence>
<protein>
    <submittedName>
        <fullName evidence="2">Uncharacterized protein</fullName>
    </submittedName>
</protein>
<dbReference type="EMBL" id="JAOTPV010000022">
    <property type="protein sequence ID" value="KAJ4471557.1"/>
    <property type="molecule type" value="Genomic_DNA"/>
</dbReference>
<proteinExistence type="predicted"/>